<feature type="region of interest" description="Disordered" evidence="9">
    <location>
        <begin position="171"/>
        <end position="192"/>
    </location>
</feature>
<evidence type="ECO:0000256" key="2">
    <source>
        <dbReference type="ARBA" id="ARBA00022603"/>
    </source>
</evidence>
<dbReference type="EC" id="2.1.1.-" evidence="8"/>
<reference evidence="11 12" key="1">
    <citation type="journal article" date="2019" name="Int. J. Syst. Evol. Microbiol.">
        <title>Thermogemmatispora aurantia sp. nov. and Thermogemmatispora argillosa sp. nov., within the class Ktedonobacteria, and emended description of the genus Thermogemmatispora.</title>
        <authorList>
            <person name="Zheng Y."/>
            <person name="Wang C.M."/>
            <person name="Sakai Y."/>
            <person name="Abe K."/>
            <person name="Yokota A."/>
            <person name="Yabe S."/>
        </authorList>
    </citation>
    <scope>NUCLEOTIDE SEQUENCE [LARGE SCALE GENOMIC DNA]</scope>
    <source>
        <strain evidence="11 12">A1-2</strain>
    </source>
</reference>
<accession>A0A5J4KDQ3</accession>
<evidence type="ECO:0000259" key="10">
    <source>
        <dbReference type="Pfam" id="PF01555"/>
    </source>
</evidence>
<keyword evidence="2 11" id="KW-0489">Methyltransferase</keyword>
<evidence type="ECO:0000313" key="12">
    <source>
        <dbReference type="Proteomes" id="UP000334820"/>
    </source>
</evidence>
<keyword evidence="6" id="KW-0238">DNA-binding</keyword>
<dbReference type="InterPro" id="IPR029063">
    <property type="entry name" value="SAM-dependent_MTases_sf"/>
</dbReference>
<dbReference type="InterPro" id="IPR001091">
    <property type="entry name" value="RM_Methyltransferase"/>
</dbReference>
<dbReference type="Gene3D" id="3.40.50.150">
    <property type="entry name" value="Vaccinia Virus protein VP39"/>
    <property type="match status" value="1"/>
</dbReference>
<comment type="similarity">
    <text evidence="1">Belongs to the N(4)/N(6)-methyltransferase family. N(4) subfamily.</text>
</comment>
<dbReference type="GO" id="GO:0003677">
    <property type="term" value="F:DNA binding"/>
    <property type="evidence" value="ECO:0007669"/>
    <property type="project" value="UniProtKB-KW"/>
</dbReference>
<dbReference type="Pfam" id="PF01555">
    <property type="entry name" value="N6_N4_Mtase"/>
    <property type="match status" value="1"/>
</dbReference>
<evidence type="ECO:0000256" key="6">
    <source>
        <dbReference type="ARBA" id="ARBA00023125"/>
    </source>
</evidence>
<protein>
    <recommendedName>
        <fullName evidence="8">Methyltransferase</fullName>
        <ecNumber evidence="8">2.1.1.-</ecNumber>
    </recommendedName>
</protein>
<evidence type="ECO:0000256" key="8">
    <source>
        <dbReference type="RuleBase" id="RU362026"/>
    </source>
</evidence>
<keyword evidence="4" id="KW-0949">S-adenosyl-L-methionine</keyword>
<evidence type="ECO:0000256" key="4">
    <source>
        <dbReference type="ARBA" id="ARBA00022691"/>
    </source>
</evidence>
<dbReference type="GO" id="GO:0008170">
    <property type="term" value="F:N-methyltransferase activity"/>
    <property type="evidence" value="ECO:0007669"/>
    <property type="project" value="InterPro"/>
</dbReference>
<evidence type="ECO:0000256" key="5">
    <source>
        <dbReference type="ARBA" id="ARBA00022747"/>
    </source>
</evidence>
<dbReference type="PRINTS" id="PR00508">
    <property type="entry name" value="S21N4MTFRASE"/>
</dbReference>
<evidence type="ECO:0000256" key="3">
    <source>
        <dbReference type="ARBA" id="ARBA00022679"/>
    </source>
</evidence>
<keyword evidence="5" id="KW-0680">Restriction system</keyword>
<gene>
    <name evidence="11" type="ORF">KTAU_34130</name>
</gene>
<sequence length="332" mass="38104">METHQLSWFGESSAPDCVEHFDSQQRIVVHLGDALGFLKTLPSESIALVITSPPYNLGKEYETRKDVLAYLQEQEAVIDEIVRVTSPEGSICWQVGNFVEDGEVFPLDIFYYDIFKRKGLKLRNRIIWRYSHGMHMSRRFSGRYETILWFTRGDHYTFHLDPVRVPSKYPGKRHYKGPRKGAPSGNPLGKNPSDFWEVVAQDWEEEVWYIPNVKAAHPEKTSHPCQYPVELAERCVLALTNEDEWVLDPYCGAGSSLIAGIKHGRRVAGCDKEEAYINITRERIRAFFEGRLPLRPLGRELYRPSGKVARVPIEWEQGAIPHAYGNARAELT</sequence>
<comment type="catalytic activity">
    <reaction evidence="7">
        <text>a 2'-deoxycytidine in DNA + S-adenosyl-L-methionine = an N(4)-methyl-2'-deoxycytidine in DNA + S-adenosyl-L-homocysteine + H(+)</text>
        <dbReference type="Rhea" id="RHEA:16857"/>
        <dbReference type="Rhea" id="RHEA-COMP:11369"/>
        <dbReference type="Rhea" id="RHEA-COMP:13674"/>
        <dbReference type="ChEBI" id="CHEBI:15378"/>
        <dbReference type="ChEBI" id="CHEBI:57856"/>
        <dbReference type="ChEBI" id="CHEBI:59789"/>
        <dbReference type="ChEBI" id="CHEBI:85452"/>
        <dbReference type="ChEBI" id="CHEBI:137933"/>
        <dbReference type="EC" id="2.1.1.113"/>
    </reaction>
</comment>
<proteinExistence type="inferred from homology"/>
<dbReference type="GO" id="GO:0009307">
    <property type="term" value="P:DNA restriction-modification system"/>
    <property type="evidence" value="ECO:0007669"/>
    <property type="project" value="UniProtKB-KW"/>
</dbReference>
<evidence type="ECO:0000256" key="7">
    <source>
        <dbReference type="ARBA" id="ARBA00049120"/>
    </source>
</evidence>
<dbReference type="GO" id="GO:0032259">
    <property type="term" value="P:methylation"/>
    <property type="evidence" value="ECO:0007669"/>
    <property type="project" value="UniProtKB-KW"/>
</dbReference>
<keyword evidence="3 11" id="KW-0808">Transferase</keyword>
<evidence type="ECO:0000256" key="9">
    <source>
        <dbReference type="SAM" id="MobiDB-lite"/>
    </source>
</evidence>
<evidence type="ECO:0000313" key="11">
    <source>
        <dbReference type="EMBL" id="GER84777.1"/>
    </source>
</evidence>
<dbReference type="GO" id="GO:0015667">
    <property type="term" value="F:site-specific DNA-methyltransferase (cytosine-N4-specific) activity"/>
    <property type="evidence" value="ECO:0007669"/>
    <property type="project" value="UniProtKB-EC"/>
</dbReference>
<dbReference type="Proteomes" id="UP000334820">
    <property type="component" value="Unassembled WGS sequence"/>
</dbReference>
<name>A0A5J4KDQ3_9CHLR</name>
<feature type="domain" description="DNA methylase N-4/N-6" evidence="10">
    <location>
        <begin position="46"/>
        <end position="281"/>
    </location>
</feature>
<comment type="caution">
    <text evidence="11">The sequence shown here is derived from an EMBL/GenBank/DDBJ whole genome shotgun (WGS) entry which is preliminary data.</text>
</comment>
<dbReference type="SUPFAM" id="SSF53335">
    <property type="entry name" value="S-adenosyl-L-methionine-dependent methyltransferases"/>
    <property type="match status" value="1"/>
</dbReference>
<keyword evidence="12" id="KW-1185">Reference proteome</keyword>
<dbReference type="EMBL" id="BKZV01000005">
    <property type="protein sequence ID" value="GER84777.1"/>
    <property type="molecule type" value="Genomic_DNA"/>
</dbReference>
<dbReference type="InterPro" id="IPR017985">
    <property type="entry name" value="MeTrfase_CN4_CS"/>
</dbReference>
<evidence type="ECO:0000256" key="1">
    <source>
        <dbReference type="ARBA" id="ARBA00010203"/>
    </source>
</evidence>
<organism evidence="11 12">
    <name type="scientific">Thermogemmatispora aurantia</name>
    <dbReference type="NCBI Taxonomy" id="2045279"/>
    <lineage>
        <taxon>Bacteria</taxon>
        <taxon>Bacillati</taxon>
        <taxon>Chloroflexota</taxon>
        <taxon>Ktedonobacteria</taxon>
        <taxon>Thermogemmatisporales</taxon>
        <taxon>Thermogemmatisporaceae</taxon>
        <taxon>Thermogemmatispora</taxon>
    </lineage>
</organism>
<dbReference type="RefSeq" id="WP_151729351.1">
    <property type="nucleotide sequence ID" value="NZ_BKZV01000005.1"/>
</dbReference>
<dbReference type="PROSITE" id="PS00093">
    <property type="entry name" value="N4_MTASE"/>
    <property type="match status" value="1"/>
</dbReference>
<dbReference type="AlphaFoldDB" id="A0A5J4KDQ3"/>
<dbReference type="InterPro" id="IPR002941">
    <property type="entry name" value="DNA_methylase_N4/N6"/>
</dbReference>